<keyword evidence="3" id="KW-0597">Phosphoprotein</keyword>
<dbReference type="SMART" id="SM00387">
    <property type="entry name" value="HATPase_c"/>
    <property type="match status" value="1"/>
</dbReference>
<evidence type="ECO:0000259" key="11">
    <source>
        <dbReference type="SMART" id="SM00388"/>
    </source>
</evidence>
<dbReference type="PRINTS" id="PR00344">
    <property type="entry name" value="BCTRLSENSOR"/>
</dbReference>
<keyword evidence="4" id="KW-0808">Transferase</keyword>
<feature type="domain" description="Histidine kinase/HSP90-like ATPase" evidence="10">
    <location>
        <begin position="464"/>
        <end position="574"/>
    </location>
</feature>
<protein>
    <recommendedName>
        <fullName evidence="2">histidine kinase</fullName>
        <ecNumber evidence="2">2.7.13.3</ecNumber>
    </recommendedName>
</protein>
<dbReference type="SMART" id="SM00388">
    <property type="entry name" value="HisKA"/>
    <property type="match status" value="1"/>
</dbReference>
<evidence type="ECO:0000256" key="1">
    <source>
        <dbReference type="ARBA" id="ARBA00000085"/>
    </source>
</evidence>
<evidence type="ECO:0000313" key="12">
    <source>
        <dbReference type="EMBL" id="UWX06235.1"/>
    </source>
</evidence>
<evidence type="ECO:0000256" key="3">
    <source>
        <dbReference type="ARBA" id="ARBA00022553"/>
    </source>
</evidence>
<dbReference type="InterPro" id="IPR036097">
    <property type="entry name" value="HisK_dim/P_sf"/>
</dbReference>
<dbReference type="Gene3D" id="1.10.287.130">
    <property type="match status" value="1"/>
</dbReference>
<dbReference type="InterPro" id="IPR003594">
    <property type="entry name" value="HATPase_dom"/>
</dbReference>
<evidence type="ECO:0000256" key="6">
    <source>
        <dbReference type="ARBA" id="ARBA00022777"/>
    </source>
</evidence>
<dbReference type="Gene3D" id="3.30.450.20">
    <property type="entry name" value="PAS domain"/>
    <property type="match status" value="1"/>
</dbReference>
<dbReference type="SUPFAM" id="SSF47384">
    <property type="entry name" value="Homodimeric domain of signal transducing histidine kinase"/>
    <property type="match status" value="1"/>
</dbReference>
<name>A0ABY5Y2E0_9BACT</name>
<dbReference type="EC" id="2.7.13.3" evidence="2"/>
<dbReference type="EMBL" id="CP065938">
    <property type="protein sequence ID" value="UWX06235.1"/>
    <property type="molecule type" value="Genomic_DNA"/>
</dbReference>
<dbReference type="InterPro" id="IPR003661">
    <property type="entry name" value="HisK_dim/P_dom"/>
</dbReference>
<keyword evidence="5" id="KW-0547">Nucleotide-binding</keyword>
<evidence type="ECO:0000256" key="7">
    <source>
        <dbReference type="ARBA" id="ARBA00022840"/>
    </source>
</evidence>
<evidence type="ECO:0000256" key="9">
    <source>
        <dbReference type="SAM" id="Phobius"/>
    </source>
</evidence>
<evidence type="ECO:0000313" key="13">
    <source>
        <dbReference type="Proteomes" id="UP001058120"/>
    </source>
</evidence>
<keyword evidence="7" id="KW-0067">ATP-binding</keyword>
<dbReference type="PANTHER" id="PTHR43065:SF10">
    <property type="entry name" value="PEROXIDE STRESS-ACTIVATED HISTIDINE KINASE MAK3"/>
    <property type="match status" value="1"/>
</dbReference>
<evidence type="ECO:0000256" key="5">
    <source>
        <dbReference type="ARBA" id="ARBA00022741"/>
    </source>
</evidence>
<evidence type="ECO:0000259" key="10">
    <source>
        <dbReference type="SMART" id="SM00387"/>
    </source>
</evidence>
<gene>
    <name evidence="12" type="ORF">JBF11_02645</name>
</gene>
<dbReference type="SUPFAM" id="SSF55785">
    <property type="entry name" value="PYP-like sensor domain (PAS domain)"/>
    <property type="match status" value="1"/>
</dbReference>
<accession>A0ABY5Y2E0</accession>
<evidence type="ECO:0000256" key="2">
    <source>
        <dbReference type="ARBA" id="ARBA00012438"/>
    </source>
</evidence>
<dbReference type="RefSeq" id="WP_334315838.1">
    <property type="nucleotide sequence ID" value="NZ_CP065938.1"/>
</dbReference>
<keyword evidence="6" id="KW-0418">Kinase</keyword>
<organism evidence="12 13">
    <name type="scientific">Taurinivorans muris</name>
    <dbReference type="NCBI Taxonomy" id="2787751"/>
    <lineage>
        <taxon>Bacteria</taxon>
        <taxon>Pseudomonadati</taxon>
        <taxon>Thermodesulfobacteriota</taxon>
        <taxon>Desulfovibrionia</taxon>
        <taxon>Desulfovibrionales</taxon>
        <taxon>Desulfovibrionaceae</taxon>
        <taxon>Taurinivorans</taxon>
    </lineage>
</organism>
<feature type="domain" description="Signal transduction histidine kinase dimerisation/phosphoacceptor" evidence="11">
    <location>
        <begin position="358"/>
        <end position="424"/>
    </location>
</feature>
<dbReference type="Gene3D" id="3.30.565.10">
    <property type="entry name" value="Histidine kinase-like ATPase, C-terminal domain"/>
    <property type="match status" value="1"/>
</dbReference>
<dbReference type="InterPro" id="IPR004358">
    <property type="entry name" value="Sig_transdc_His_kin-like_C"/>
</dbReference>
<feature type="transmembrane region" description="Helical" evidence="9">
    <location>
        <begin position="6"/>
        <end position="27"/>
    </location>
</feature>
<dbReference type="InterPro" id="IPR036890">
    <property type="entry name" value="HATPase_C_sf"/>
</dbReference>
<keyword evidence="9" id="KW-0812">Transmembrane</keyword>
<keyword evidence="8" id="KW-0902">Two-component regulatory system</keyword>
<sequence>MQKKFLKIAPYGILLIVFIVASSLLLWDIQISKSNIHVSSFLIHERGKSILQTIESNIIASNVNTKERLDDLIVNYALQDDVEFIALANERGEVLISNNSAMIGQMLPVNSPACDMNNGNGNFCINLDFSFDEAKLNKTEYIIVQRTLFRSRPPKHSMHSQHRRERFMQHRSDFNRNLNAENRQLFLVVGFKTEEIMQAKLLDDRKILINTIAFGFLLFMSILSFILLKKYQKYYQLIEESKVYFDGLMTTIPLGIITINMQNTIITCNPITEKMFKSGNLTGKNICDFIPAIAYLDFNKPVINALVKIAGNSGNNFELNSFSINIDNEKKAIGIILRDLKEIQKLQEELNRKDKLASVGQLAAGIAHEIRNPLSSIKGFARIFEENAKEGSEEKALAQIMNQEICRVDKVISDLLEFSKPNTLVLNKVSLQKLIEQVEKSLMLQAKEHGIRFVNEIAIQELTLDFDRMIQVFYNLLINSIEAMHKISDDNKKTITIKAWQEQNNTLITIQDKGQGIPQNKLSSLFTPYYTTKAKGTGLGLVIVQKIIEAHKGSVKAESEENAGTTFIITLPIN</sequence>
<dbReference type="SUPFAM" id="SSF55874">
    <property type="entry name" value="ATPase domain of HSP90 chaperone/DNA topoisomerase II/histidine kinase"/>
    <property type="match status" value="1"/>
</dbReference>
<evidence type="ECO:0000256" key="4">
    <source>
        <dbReference type="ARBA" id="ARBA00022679"/>
    </source>
</evidence>
<dbReference type="InterPro" id="IPR035965">
    <property type="entry name" value="PAS-like_dom_sf"/>
</dbReference>
<keyword evidence="9" id="KW-0472">Membrane</keyword>
<dbReference type="Pfam" id="PF00512">
    <property type="entry name" value="HisKA"/>
    <property type="match status" value="1"/>
</dbReference>
<dbReference type="CDD" id="cd00082">
    <property type="entry name" value="HisKA"/>
    <property type="match status" value="1"/>
</dbReference>
<keyword evidence="13" id="KW-1185">Reference proteome</keyword>
<dbReference type="PANTHER" id="PTHR43065">
    <property type="entry name" value="SENSOR HISTIDINE KINASE"/>
    <property type="match status" value="1"/>
</dbReference>
<dbReference type="Pfam" id="PF02518">
    <property type="entry name" value="HATPase_c"/>
    <property type="match status" value="1"/>
</dbReference>
<comment type="catalytic activity">
    <reaction evidence="1">
        <text>ATP + protein L-histidine = ADP + protein N-phospho-L-histidine.</text>
        <dbReference type="EC" id="2.7.13.3"/>
    </reaction>
</comment>
<evidence type="ECO:0000256" key="8">
    <source>
        <dbReference type="ARBA" id="ARBA00023012"/>
    </source>
</evidence>
<proteinExistence type="predicted"/>
<reference evidence="12" key="1">
    <citation type="submission" date="2020-12" db="EMBL/GenBank/DDBJ databases">
        <title>Taurinivorans muris gen. nov., sp. nov., fundamental and realized metabolic niche of a ubiquitous sulfidogenic bacterium in the murine intestine.</title>
        <authorList>
            <person name="Ye H."/>
            <person name="Hanson B.T."/>
            <person name="Loy A."/>
        </authorList>
    </citation>
    <scope>NUCLEOTIDE SEQUENCE</scope>
    <source>
        <strain evidence="12">LT0009</strain>
    </source>
</reference>
<dbReference type="Proteomes" id="UP001058120">
    <property type="component" value="Chromosome"/>
</dbReference>
<keyword evidence="9" id="KW-1133">Transmembrane helix</keyword>
<feature type="transmembrane region" description="Helical" evidence="9">
    <location>
        <begin position="207"/>
        <end position="228"/>
    </location>
</feature>